<accession>A0AAV1ZBX0</accession>
<reference evidence="1 2" key="1">
    <citation type="submission" date="2024-04" db="EMBL/GenBank/DDBJ databases">
        <authorList>
            <person name="Rising A."/>
            <person name="Reimegard J."/>
            <person name="Sonavane S."/>
            <person name="Akerstrom W."/>
            <person name="Nylinder S."/>
            <person name="Hedman E."/>
            <person name="Kallberg Y."/>
        </authorList>
    </citation>
    <scope>NUCLEOTIDE SEQUENCE [LARGE SCALE GENOMIC DNA]</scope>
</reference>
<dbReference type="AlphaFoldDB" id="A0AAV1ZBX0"/>
<dbReference type="EMBL" id="CAXIEN010000039">
    <property type="protein sequence ID" value="CAL1269217.1"/>
    <property type="molecule type" value="Genomic_DNA"/>
</dbReference>
<comment type="caution">
    <text evidence="1">The sequence shown here is derived from an EMBL/GenBank/DDBJ whole genome shotgun (WGS) entry which is preliminary data.</text>
</comment>
<gene>
    <name evidence="1" type="ORF">LARSCL_LOCUS4625</name>
</gene>
<dbReference type="Proteomes" id="UP001497382">
    <property type="component" value="Unassembled WGS sequence"/>
</dbReference>
<name>A0AAV1ZBX0_9ARAC</name>
<proteinExistence type="predicted"/>
<protein>
    <submittedName>
        <fullName evidence="1">Uncharacterized protein</fullName>
    </submittedName>
</protein>
<evidence type="ECO:0000313" key="1">
    <source>
        <dbReference type="EMBL" id="CAL1269217.1"/>
    </source>
</evidence>
<evidence type="ECO:0000313" key="2">
    <source>
        <dbReference type="Proteomes" id="UP001497382"/>
    </source>
</evidence>
<organism evidence="1 2">
    <name type="scientific">Larinioides sclopetarius</name>
    <dbReference type="NCBI Taxonomy" id="280406"/>
    <lineage>
        <taxon>Eukaryota</taxon>
        <taxon>Metazoa</taxon>
        <taxon>Ecdysozoa</taxon>
        <taxon>Arthropoda</taxon>
        <taxon>Chelicerata</taxon>
        <taxon>Arachnida</taxon>
        <taxon>Araneae</taxon>
        <taxon>Araneomorphae</taxon>
        <taxon>Entelegynae</taxon>
        <taxon>Araneoidea</taxon>
        <taxon>Araneidae</taxon>
        <taxon>Larinioides</taxon>
    </lineage>
</organism>
<keyword evidence="2" id="KW-1185">Reference proteome</keyword>
<sequence>MDIDVVSTALFENITSRFLIFDIPVSTPLEELAAEIQEKNNGIIVEIRRFIKSTSTKETSPVLIIILGTTIPDAVKIWFIHQRVKPFIDSPRQCNKCYAFTHTTRVCTKLNLCYICGVALVVPCQQPENFIN</sequence>